<gene>
    <name evidence="1" type="ORF">Hyperionvirus15_19</name>
</gene>
<organism evidence="1">
    <name type="scientific">Hyperionvirus sp</name>
    <dbReference type="NCBI Taxonomy" id="2487770"/>
    <lineage>
        <taxon>Viruses</taxon>
        <taxon>Varidnaviria</taxon>
        <taxon>Bamfordvirae</taxon>
        <taxon>Nucleocytoviricota</taxon>
        <taxon>Megaviricetes</taxon>
        <taxon>Imitervirales</taxon>
        <taxon>Mimiviridae</taxon>
        <taxon>Klosneuvirinae</taxon>
    </lineage>
</organism>
<sequence length="181" mass="20473">MKDVIVEYKFVDHGMKKKRCNAFYVCVERSLEVTKEVCDQILELVKAKVEPFIGDFKLVCDHHEAKVHNVMVGGRMVQMKVCKKFCFVLAKGVAPCNKADYLTYTHEEGTHDAFKFNGKALEPKVMKSIASMAPAGSLDYSAPSLTSTIPPGEMFGGDYDAVNRDKYLKYKEKYLKLKQGR</sequence>
<protein>
    <submittedName>
        <fullName evidence="1">Uncharacterized protein</fullName>
    </submittedName>
</protein>
<evidence type="ECO:0000313" key="1">
    <source>
        <dbReference type="EMBL" id="AYV83981.1"/>
    </source>
</evidence>
<dbReference type="EMBL" id="MK072397">
    <property type="protein sequence ID" value="AYV83981.1"/>
    <property type="molecule type" value="Genomic_DNA"/>
</dbReference>
<proteinExistence type="predicted"/>
<reference evidence="1" key="1">
    <citation type="submission" date="2018-10" db="EMBL/GenBank/DDBJ databases">
        <title>Hidden diversity of soil giant viruses.</title>
        <authorList>
            <person name="Schulz F."/>
            <person name="Alteio L."/>
            <person name="Goudeau D."/>
            <person name="Ryan E.M."/>
            <person name="Malmstrom R.R."/>
            <person name="Blanchard J."/>
            <person name="Woyke T."/>
        </authorList>
    </citation>
    <scope>NUCLEOTIDE SEQUENCE</scope>
    <source>
        <strain evidence="1">HYV1</strain>
    </source>
</reference>
<name>A0A3G5ACJ3_9VIRU</name>
<accession>A0A3G5ACJ3</accession>